<protein>
    <submittedName>
        <fullName evidence="2">Uncharacterized protein</fullName>
    </submittedName>
</protein>
<proteinExistence type="predicted"/>
<organism evidence="2 3">
    <name type="scientific">Streptomyces bottropensis ATCC 25435</name>
    <dbReference type="NCBI Taxonomy" id="1054862"/>
    <lineage>
        <taxon>Bacteria</taxon>
        <taxon>Bacillati</taxon>
        <taxon>Actinomycetota</taxon>
        <taxon>Actinomycetes</taxon>
        <taxon>Kitasatosporales</taxon>
        <taxon>Streptomycetaceae</taxon>
        <taxon>Streptomyces</taxon>
    </lineage>
</organism>
<gene>
    <name evidence="2" type="ORF">SBD_0133</name>
</gene>
<name>M3ELZ6_9ACTN</name>
<evidence type="ECO:0000313" key="3">
    <source>
        <dbReference type="Proteomes" id="UP000030760"/>
    </source>
</evidence>
<reference evidence="3" key="1">
    <citation type="journal article" date="2013" name="Genome Announc.">
        <title>Draft Genome Sequence of Streptomyces bottropensis ATCC 25435, a Bottromycin-Producing Actinomycete.</title>
        <authorList>
            <person name="Zhang H."/>
            <person name="Zhou W."/>
            <person name="Zhuang Y."/>
            <person name="Liang X."/>
            <person name="Liu T."/>
        </authorList>
    </citation>
    <scope>NUCLEOTIDE SEQUENCE [LARGE SCALE GENOMIC DNA]</scope>
    <source>
        <strain evidence="3">ATCC 25435</strain>
    </source>
</reference>
<dbReference type="Proteomes" id="UP000030760">
    <property type="component" value="Unassembled WGS sequence"/>
</dbReference>
<dbReference type="EMBL" id="KB405056">
    <property type="protein sequence ID" value="EMF57461.1"/>
    <property type="molecule type" value="Genomic_DNA"/>
</dbReference>
<feature type="compositionally biased region" description="Basic residues" evidence="1">
    <location>
        <begin position="32"/>
        <end position="43"/>
    </location>
</feature>
<accession>M3ELZ6</accession>
<evidence type="ECO:0000313" key="2">
    <source>
        <dbReference type="EMBL" id="EMF57461.1"/>
    </source>
</evidence>
<dbReference type="AlphaFoldDB" id="M3ELZ6"/>
<feature type="region of interest" description="Disordered" evidence="1">
    <location>
        <begin position="1"/>
        <end position="43"/>
    </location>
</feature>
<feature type="compositionally biased region" description="Basic and acidic residues" evidence="1">
    <location>
        <begin position="1"/>
        <end position="13"/>
    </location>
</feature>
<sequence>MSDADLDHGDRLVTGEGSHTPVQESPRARLGRDRRRRTQFWFP</sequence>
<evidence type="ECO:0000256" key="1">
    <source>
        <dbReference type="SAM" id="MobiDB-lite"/>
    </source>
</evidence>